<dbReference type="Gene3D" id="2.60.60.20">
    <property type="entry name" value="PLAT/LH2 domain"/>
    <property type="match status" value="1"/>
</dbReference>
<feature type="transmembrane region" description="Helical" evidence="14">
    <location>
        <begin position="1148"/>
        <end position="1169"/>
    </location>
</feature>
<dbReference type="Pfam" id="PF08016">
    <property type="entry name" value="PKD_channel"/>
    <property type="match status" value="1"/>
</dbReference>
<organism evidence="18 19">
    <name type="scientific">Pundamilia nyererei</name>
    <dbReference type="NCBI Taxonomy" id="303518"/>
    <lineage>
        <taxon>Eukaryota</taxon>
        <taxon>Metazoa</taxon>
        <taxon>Chordata</taxon>
        <taxon>Craniata</taxon>
        <taxon>Vertebrata</taxon>
        <taxon>Euteleostomi</taxon>
        <taxon>Actinopterygii</taxon>
        <taxon>Neopterygii</taxon>
        <taxon>Teleostei</taxon>
        <taxon>Neoteleostei</taxon>
        <taxon>Acanthomorphata</taxon>
        <taxon>Ovalentaria</taxon>
        <taxon>Cichlomorphae</taxon>
        <taxon>Cichliformes</taxon>
        <taxon>Cichlidae</taxon>
        <taxon>African cichlids</taxon>
        <taxon>Pseudocrenilabrinae</taxon>
        <taxon>Haplochromini</taxon>
        <taxon>Pundamilia</taxon>
    </lineage>
</organism>
<dbReference type="InterPro" id="IPR016187">
    <property type="entry name" value="CTDL_fold"/>
</dbReference>
<keyword evidence="6" id="KW-0677">Repeat</keyword>
<dbReference type="InterPro" id="IPR003915">
    <property type="entry name" value="PKD_2"/>
</dbReference>
<protein>
    <submittedName>
        <fullName evidence="19">Polycystic kidney disease protein 1-like 2</fullName>
    </submittedName>
</protein>
<dbReference type="InterPro" id="IPR001024">
    <property type="entry name" value="PLAT/LH2_dom"/>
</dbReference>
<dbReference type="FunFam" id="2.60.60.20:FF:000008">
    <property type="entry name" value="Polycystic kidney disease 1-like 2, isoform CRA_a"/>
    <property type="match status" value="1"/>
</dbReference>
<feature type="domain" description="SUEL-type lectin" evidence="17">
    <location>
        <begin position="143"/>
        <end position="234"/>
    </location>
</feature>
<keyword evidence="9" id="KW-1015">Disulfide bond</keyword>
<dbReference type="InterPro" id="IPR013122">
    <property type="entry name" value="PKD1_2_channel"/>
</dbReference>
<dbReference type="Gene3D" id="3.10.100.10">
    <property type="entry name" value="Mannose-Binding Protein A, subunit A"/>
    <property type="match status" value="1"/>
</dbReference>
<sequence>MTLSCHSLAENETNVTCPEHQRAFGGSCFEFVGIRRSFFSAQAWCEGNGGHLAFIPDEDTQYFLERHMDTKEDFWFGVAPSAEGHLSWLDGSPVTYSKWVSSPEPGAACGFVLRNSGFHWEARNNCSKNQSFICQFESGRTIVCEGHNTTLQCGSGQVLMIDSGFYGRKSIHYCRSKFPPPASPQHECGWADAVESITAGCHGRQVCQIAEVANSFADPCPQLKSYLSVDYHCKDGTNVTYRIEADEKPLSGLSVVRGTEPQNVTVTSEIVTQLGSGCHHLTLYASNTVTFLEVSKDLQMMPSKVPLPFKVLLGYNDYPTETKYVAATEMPQQGATQEEKYTWLLHPEDLKGNTGVHYLVVRPIVGPETQCLCNHLTFFGNSFFVTPNLVDPSRTAELFATFADNPVVVCFVAALFLAYLLVLVWARRKDIQDTVKVKVTELEDNDPMDEYRYLLSVCTGHRIGASTSSQVTVTLLGTEGHSEPHHLTDSKKRVFERGAVDMFLLTTPFSLGDLQGIRLWHNNSGSHSAWYVGNVMAQDLQTEEKWHFLCNSWLSVDIDDCSLDKIFPAATEMDLKRFSNLFFTKTTKDFNDGHLWISVISRPPSSHFTRVQRVSCCFSLLLCTMLTSIMFYGIPKDPSDQVMDLGTFEFTWQQFMIGVQSSLIMFPVNILIVSIFRFTRPREFSCCQRKKKKKNTQDSSATTDMTNRVSLDVIIKDITRIAHSLSKTMKSNVACKEIKFVPEQENDVNAILSVLKDLITQNNTASENIETETQPQLSDSSAYPALAEGVIQKNRNKSQYLYRQLCRIDSELSQLGPSGFPNPHSYKQALQQVQSMKELLEDQLVASNRGVPDEPTNKTASPSDSTDGDGGEQMFVRYGSVYEPPPLADVEKMRRNRMLEQKAFALIKEILIYMGFLWMLLLVAHGQRDPNAFYLNTHIKQSFCGNAPATMAIQDVFNWAKTSLLSNLFGQYPGFITDGNSKLLGNARLRQLRVKKNSCQIAGPMLKMVPGCSAPYSWEAEDMGSYGPGWNTSVGNNISASISSPWTYQTHSQLRAYPVWGELALYRGGGFSVELGPDLQTATSTLDYLFNNMWFDVYTRAIFVEFTVYNANVNLLCIVTLLLESPAVGAFQLNSEMQSVHLYLPGDGLHICIMTAEIIYMLFILYYMFNQGKLMKQQHWLYFKNKWNLLELSIILLSWSAVAAFIQRTLITNRDIAYYQNHNNKFVSFYQTGTSESLFQYLMAFLVLLATVKLWHLLRLNPKMNMITAALQRAWTSISGLLLIIVIMLLAYSIACNVIYGWNLSSYKTFMDALMTLIGLQIGIFNYDEVLASNPVLGGLLIGSCIVFVTFMVLNLLLSVILMAFNQEQKYHKPSEEEEIVDLMLMKIYSLFGIKRKHAKDTQESDVSGGCGLAQNNSRNILSTSPDANIFQMSDKYVNL</sequence>
<evidence type="ECO:0000256" key="7">
    <source>
        <dbReference type="ARBA" id="ARBA00022989"/>
    </source>
</evidence>
<dbReference type="Pfam" id="PF00059">
    <property type="entry name" value="Lectin_C"/>
    <property type="match status" value="1"/>
</dbReference>
<reference evidence="19" key="1">
    <citation type="submission" date="2025-08" db="UniProtKB">
        <authorList>
            <consortium name="RefSeq"/>
        </authorList>
    </citation>
    <scope>IDENTIFICATION</scope>
</reference>
<keyword evidence="3 14" id="KW-0812">Transmembrane</keyword>
<keyword evidence="18" id="KW-1185">Reference proteome</keyword>
<feature type="transmembrane region" description="Helical" evidence="14">
    <location>
        <begin position="654"/>
        <end position="676"/>
    </location>
</feature>
<dbReference type="InterPro" id="IPR000922">
    <property type="entry name" value="Lectin_gal-bd_dom"/>
</dbReference>
<evidence type="ECO:0000313" key="18">
    <source>
        <dbReference type="Proteomes" id="UP000695023"/>
    </source>
</evidence>
<evidence type="ECO:0000256" key="2">
    <source>
        <dbReference type="ARBA" id="ARBA00007200"/>
    </source>
</evidence>
<dbReference type="InterPro" id="IPR036392">
    <property type="entry name" value="PLAT/LH2_dom_sf"/>
</dbReference>
<dbReference type="Gene3D" id="2.60.120.740">
    <property type="match status" value="1"/>
</dbReference>
<dbReference type="InterPro" id="IPR043159">
    <property type="entry name" value="Lectin_gal-bd_sf"/>
</dbReference>
<dbReference type="GO" id="GO:0005509">
    <property type="term" value="F:calcium ion binding"/>
    <property type="evidence" value="ECO:0007669"/>
    <property type="project" value="InterPro"/>
</dbReference>
<evidence type="ECO:0000256" key="14">
    <source>
        <dbReference type="SAM" id="Phobius"/>
    </source>
</evidence>
<feature type="disulfide bond" evidence="11">
    <location>
        <begin position="999"/>
        <end position="1012"/>
    </location>
</feature>
<dbReference type="FunFam" id="1.10.287.70:FF:000086">
    <property type="entry name" value="Polycystic kidney disease 2"/>
    <property type="match status" value="1"/>
</dbReference>
<evidence type="ECO:0000256" key="1">
    <source>
        <dbReference type="ARBA" id="ARBA00004141"/>
    </source>
</evidence>
<feature type="transmembrane region" description="Helical" evidence="14">
    <location>
        <begin position="614"/>
        <end position="634"/>
    </location>
</feature>
<evidence type="ECO:0000259" key="15">
    <source>
        <dbReference type="PROSITE" id="PS50041"/>
    </source>
</evidence>
<evidence type="ECO:0000256" key="6">
    <source>
        <dbReference type="ARBA" id="ARBA00022737"/>
    </source>
</evidence>
<comment type="caution">
    <text evidence="12">Lacks conserved residue(s) required for the propagation of feature annotation.</text>
</comment>
<dbReference type="GO" id="GO:0005262">
    <property type="term" value="F:calcium channel activity"/>
    <property type="evidence" value="ECO:0007669"/>
    <property type="project" value="TreeGrafter"/>
</dbReference>
<evidence type="ECO:0000259" key="16">
    <source>
        <dbReference type="PROSITE" id="PS50095"/>
    </source>
</evidence>
<evidence type="ECO:0000259" key="17">
    <source>
        <dbReference type="PROSITE" id="PS50228"/>
    </source>
</evidence>
<dbReference type="InterPro" id="IPR016186">
    <property type="entry name" value="C-type_lectin-like/link_sf"/>
</dbReference>
<dbReference type="Pfam" id="PF01477">
    <property type="entry name" value="PLAT"/>
    <property type="match status" value="1"/>
</dbReference>
<dbReference type="GO" id="GO:0016020">
    <property type="term" value="C:membrane"/>
    <property type="evidence" value="ECO:0007669"/>
    <property type="project" value="UniProtKB-SubCell"/>
</dbReference>
<dbReference type="PROSITE" id="PS50095">
    <property type="entry name" value="PLAT"/>
    <property type="match status" value="1"/>
</dbReference>
<dbReference type="InterPro" id="IPR001304">
    <property type="entry name" value="C-type_lectin-like"/>
</dbReference>
<dbReference type="PROSITE" id="PS50041">
    <property type="entry name" value="C_TYPE_LECTIN_2"/>
    <property type="match status" value="1"/>
</dbReference>
<dbReference type="SMART" id="SM00308">
    <property type="entry name" value="LH2"/>
    <property type="match status" value="1"/>
</dbReference>
<name>A0A9Y6STL9_9CICH</name>
<evidence type="ECO:0000256" key="4">
    <source>
        <dbReference type="ARBA" id="ARBA00022729"/>
    </source>
</evidence>
<dbReference type="Gene3D" id="1.10.287.70">
    <property type="match status" value="1"/>
</dbReference>
<evidence type="ECO:0000256" key="11">
    <source>
        <dbReference type="PIRSR" id="PIRSR603915-2"/>
    </source>
</evidence>
<dbReference type="PROSITE" id="PS50228">
    <property type="entry name" value="SUEL_LECTIN"/>
    <property type="match status" value="1"/>
</dbReference>
<dbReference type="Proteomes" id="UP000695023">
    <property type="component" value="Unplaced"/>
</dbReference>
<gene>
    <name evidence="19" type="primary">LOC102200928</name>
</gene>
<keyword evidence="8 14" id="KW-0472">Membrane</keyword>
<proteinExistence type="inferred from homology"/>
<dbReference type="InterPro" id="IPR042060">
    <property type="entry name" value="PLAT_polycystin1"/>
</dbReference>
<dbReference type="SMART" id="SM00034">
    <property type="entry name" value="CLECT"/>
    <property type="match status" value="1"/>
</dbReference>
<comment type="subcellular location">
    <subcellularLocation>
        <location evidence="1">Membrane</location>
        <topology evidence="1">Multi-pass membrane protein</topology>
    </subcellularLocation>
</comment>
<feature type="transmembrane region" description="Helical" evidence="14">
    <location>
        <begin position="406"/>
        <end position="426"/>
    </location>
</feature>
<evidence type="ECO:0000256" key="5">
    <source>
        <dbReference type="ARBA" id="ARBA00022734"/>
    </source>
</evidence>
<dbReference type="GO" id="GO:0050982">
    <property type="term" value="P:detection of mechanical stimulus"/>
    <property type="evidence" value="ECO:0007669"/>
    <property type="project" value="TreeGrafter"/>
</dbReference>
<dbReference type="SUPFAM" id="SSF56436">
    <property type="entry name" value="C-type lectin-like"/>
    <property type="match status" value="1"/>
</dbReference>
<feature type="transmembrane region" description="Helical" evidence="14">
    <location>
        <begin position="1278"/>
        <end position="1302"/>
    </location>
</feature>
<dbReference type="Pfam" id="PF02140">
    <property type="entry name" value="SUEL_Lectin"/>
    <property type="match status" value="1"/>
</dbReference>
<evidence type="ECO:0000313" key="19">
    <source>
        <dbReference type="RefSeq" id="XP_013771294.1"/>
    </source>
</evidence>
<dbReference type="InterPro" id="IPR051223">
    <property type="entry name" value="Polycystin"/>
</dbReference>
<feature type="transmembrane region" description="Helical" evidence="14">
    <location>
        <begin position="1340"/>
        <end position="1365"/>
    </location>
</feature>
<dbReference type="CDD" id="cd01752">
    <property type="entry name" value="PLAT_polycystin"/>
    <property type="match status" value="1"/>
</dbReference>
<feature type="transmembrane region" description="Helical" evidence="14">
    <location>
        <begin position="1238"/>
        <end position="1258"/>
    </location>
</feature>
<feature type="domain" description="PLAT" evidence="16">
    <location>
        <begin position="451"/>
        <end position="568"/>
    </location>
</feature>
<keyword evidence="7 14" id="KW-1133">Transmembrane helix</keyword>
<evidence type="ECO:0000256" key="3">
    <source>
        <dbReference type="ARBA" id="ARBA00022692"/>
    </source>
</evidence>
<evidence type="ECO:0000256" key="9">
    <source>
        <dbReference type="ARBA" id="ARBA00023157"/>
    </source>
</evidence>
<dbReference type="InterPro" id="IPR046791">
    <property type="entry name" value="Polycystin_dom"/>
</dbReference>
<evidence type="ECO:0000256" key="8">
    <source>
        <dbReference type="ARBA" id="ARBA00023136"/>
    </source>
</evidence>
<dbReference type="SUPFAM" id="SSF49723">
    <property type="entry name" value="Lipase/lipooxygenase domain (PLAT/LH2 domain)"/>
    <property type="match status" value="1"/>
</dbReference>
<keyword evidence="10" id="KW-0325">Glycoprotein</keyword>
<dbReference type="GO" id="GO:0030246">
    <property type="term" value="F:carbohydrate binding"/>
    <property type="evidence" value="ECO:0007669"/>
    <property type="project" value="UniProtKB-KW"/>
</dbReference>
<dbReference type="CDD" id="cd00037">
    <property type="entry name" value="CLECT"/>
    <property type="match status" value="1"/>
</dbReference>
<evidence type="ECO:0000256" key="10">
    <source>
        <dbReference type="ARBA" id="ARBA00023180"/>
    </source>
</evidence>
<evidence type="ECO:0000256" key="13">
    <source>
        <dbReference type="SAM" id="MobiDB-lite"/>
    </source>
</evidence>
<feature type="region of interest" description="Disordered" evidence="13">
    <location>
        <begin position="847"/>
        <end position="870"/>
    </location>
</feature>
<dbReference type="Pfam" id="PF20519">
    <property type="entry name" value="Polycystin_dom"/>
    <property type="match status" value="1"/>
</dbReference>
<accession>A0A9Y6STL9</accession>
<dbReference type="PANTHER" id="PTHR10877">
    <property type="entry name" value="POLYCYSTIN FAMILY MEMBER"/>
    <property type="match status" value="1"/>
</dbReference>
<dbReference type="CDD" id="cd22831">
    <property type="entry name" value="Gal_Rha_Lectin_PKD1L2"/>
    <property type="match status" value="1"/>
</dbReference>
<dbReference type="RefSeq" id="XP_013771294.1">
    <property type="nucleotide sequence ID" value="XM_013915840.1"/>
</dbReference>
<dbReference type="GeneID" id="102200928"/>
<feature type="transmembrane region" description="Helical" evidence="14">
    <location>
        <begin position="903"/>
        <end position="924"/>
    </location>
</feature>
<keyword evidence="4" id="KW-0732">Signal</keyword>
<evidence type="ECO:0000256" key="12">
    <source>
        <dbReference type="PROSITE-ProRule" id="PRU00152"/>
    </source>
</evidence>
<comment type="similarity">
    <text evidence="2">Belongs to the polycystin family.</text>
</comment>
<feature type="transmembrane region" description="Helical" evidence="14">
    <location>
        <begin position="1189"/>
        <end position="1206"/>
    </location>
</feature>
<dbReference type="PRINTS" id="PR01433">
    <property type="entry name" value="POLYCYSTIN2"/>
</dbReference>
<dbReference type="PANTHER" id="PTHR10877:SF134">
    <property type="entry name" value="POLYCYSTIN-1-LIKE PROTEIN 2"/>
    <property type="match status" value="1"/>
</dbReference>
<keyword evidence="5" id="KW-0430">Lectin</keyword>
<feature type="domain" description="C-type lectin" evidence="15">
    <location>
        <begin position="24"/>
        <end position="135"/>
    </location>
</feature>